<keyword evidence="7 10" id="KW-0472">Membrane</keyword>
<keyword evidence="13" id="KW-1185">Reference proteome</keyword>
<keyword evidence="2" id="KW-1003">Cell membrane</keyword>
<evidence type="ECO:0000313" key="13">
    <source>
        <dbReference type="Proteomes" id="UP000280008"/>
    </source>
</evidence>
<comment type="similarity">
    <text evidence="8">Belongs to the glycosyltransferase 2 family. GtrB subfamily.</text>
</comment>
<evidence type="ECO:0000313" key="12">
    <source>
        <dbReference type="EMBL" id="RKR72943.1"/>
    </source>
</evidence>
<dbReference type="PANTHER" id="PTHR48090:SF1">
    <property type="entry name" value="PROPHAGE BACTOPRENOL GLUCOSYL TRANSFERASE HOMOLOG"/>
    <property type="match status" value="1"/>
</dbReference>
<proteinExistence type="inferred from homology"/>
<dbReference type="GO" id="GO:0016757">
    <property type="term" value="F:glycosyltransferase activity"/>
    <property type="evidence" value="ECO:0007669"/>
    <property type="project" value="UniProtKB-KW"/>
</dbReference>
<dbReference type="PANTHER" id="PTHR48090">
    <property type="entry name" value="UNDECAPRENYL-PHOSPHATE 4-DEOXY-4-FORMAMIDO-L-ARABINOSE TRANSFERASE-RELATED"/>
    <property type="match status" value="1"/>
</dbReference>
<evidence type="ECO:0000256" key="1">
    <source>
        <dbReference type="ARBA" id="ARBA00004651"/>
    </source>
</evidence>
<evidence type="ECO:0000256" key="6">
    <source>
        <dbReference type="ARBA" id="ARBA00022989"/>
    </source>
</evidence>
<comment type="caution">
    <text evidence="12">The sequence shown here is derived from an EMBL/GenBank/DDBJ whole genome shotgun (WGS) entry which is preliminary data.</text>
</comment>
<feature type="transmembrane region" description="Helical" evidence="10">
    <location>
        <begin position="230"/>
        <end position="251"/>
    </location>
</feature>
<evidence type="ECO:0000256" key="4">
    <source>
        <dbReference type="ARBA" id="ARBA00022679"/>
    </source>
</evidence>
<evidence type="ECO:0000256" key="3">
    <source>
        <dbReference type="ARBA" id="ARBA00022676"/>
    </source>
</evidence>
<feature type="transmembrane region" description="Helical" evidence="10">
    <location>
        <begin position="263"/>
        <end position="289"/>
    </location>
</feature>
<evidence type="ECO:0000259" key="11">
    <source>
        <dbReference type="Pfam" id="PF00535"/>
    </source>
</evidence>
<dbReference type="InterPro" id="IPR001173">
    <property type="entry name" value="Glyco_trans_2-like"/>
</dbReference>
<keyword evidence="6 10" id="KW-1133">Transmembrane helix</keyword>
<dbReference type="CDD" id="cd04187">
    <property type="entry name" value="DPM1_like_bac"/>
    <property type="match status" value="1"/>
</dbReference>
<dbReference type="InterPro" id="IPR029044">
    <property type="entry name" value="Nucleotide-diphossugar_trans"/>
</dbReference>
<dbReference type="Pfam" id="PF00535">
    <property type="entry name" value="Glycos_transf_2"/>
    <property type="match status" value="1"/>
</dbReference>
<feature type="region of interest" description="Disordered" evidence="9">
    <location>
        <begin position="322"/>
        <end position="347"/>
    </location>
</feature>
<dbReference type="FunFam" id="3.90.550.10:FF:000079">
    <property type="entry name" value="Probable glycosyl transferase"/>
    <property type="match status" value="1"/>
</dbReference>
<keyword evidence="3 12" id="KW-0328">Glycosyltransferase</keyword>
<keyword evidence="5 10" id="KW-0812">Transmembrane</keyword>
<sequence length="347" mass="38273">MRGSRVSYVFPIYNETGNIDLLYRTVDEVVRGLPYEIELIFVNDGSRDDSLAKLRALAADDPRVKVLDFARNYGHQIAVTAGLDASTGDAVIIMDSDLQDPPRVSIDLLAKWEEGWDVVYAQRRSRKDTPFKKATAAAFYKGLRYMSEVDIPANTGDFRLLDRRVVDELSKYKERDRFLRGMVSFIGFDQTAVQFDRDERHSGESGYPLGKMITFATDGIMGFSTFPLKIISRIGFVAAAFSVVGIVYVLVMKLFVPQVVVAGWAFIVLSILLMGGLQLIMLGILGGYVGRIYRQVQQRPLYALRDERPSPVALVTPIAAAASAPQATSVAPVGTPASADDRTAATQ</sequence>
<dbReference type="Proteomes" id="UP000280008">
    <property type="component" value="Unassembled WGS sequence"/>
</dbReference>
<keyword evidence="4 12" id="KW-0808">Transferase</keyword>
<dbReference type="OrthoDB" id="9811884at2"/>
<organism evidence="12 13">
    <name type="scientific">Frondihabitans australicus</name>
    <dbReference type="NCBI Taxonomy" id="386892"/>
    <lineage>
        <taxon>Bacteria</taxon>
        <taxon>Bacillati</taxon>
        <taxon>Actinomycetota</taxon>
        <taxon>Actinomycetes</taxon>
        <taxon>Micrococcales</taxon>
        <taxon>Microbacteriaceae</taxon>
        <taxon>Frondihabitans</taxon>
    </lineage>
</organism>
<accession>A0A495IA96</accession>
<dbReference type="InterPro" id="IPR050256">
    <property type="entry name" value="Glycosyltransferase_2"/>
</dbReference>
<reference evidence="12 13" key="1">
    <citation type="submission" date="2018-10" db="EMBL/GenBank/DDBJ databases">
        <title>Sequencing the genomes of 1000 actinobacteria strains.</title>
        <authorList>
            <person name="Klenk H.-P."/>
        </authorList>
    </citation>
    <scope>NUCLEOTIDE SEQUENCE [LARGE SCALE GENOMIC DNA]</scope>
    <source>
        <strain evidence="12 13">DSM 17894</strain>
    </source>
</reference>
<name>A0A495IA96_9MICO</name>
<evidence type="ECO:0000256" key="2">
    <source>
        <dbReference type="ARBA" id="ARBA00022475"/>
    </source>
</evidence>
<dbReference type="EMBL" id="RBKS01000001">
    <property type="protein sequence ID" value="RKR72943.1"/>
    <property type="molecule type" value="Genomic_DNA"/>
</dbReference>
<evidence type="ECO:0000256" key="7">
    <source>
        <dbReference type="ARBA" id="ARBA00023136"/>
    </source>
</evidence>
<dbReference type="RefSeq" id="WP_121367865.1">
    <property type="nucleotide sequence ID" value="NZ_RBKS01000001.1"/>
</dbReference>
<dbReference type="AlphaFoldDB" id="A0A495IA96"/>
<comment type="subcellular location">
    <subcellularLocation>
        <location evidence="1">Cell membrane</location>
        <topology evidence="1">Multi-pass membrane protein</topology>
    </subcellularLocation>
</comment>
<dbReference type="SUPFAM" id="SSF53448">
    <property type="entry name" value="Nucleotide-diphospho-sugar transferases"/>
    <property type="match status" value="1"/>
</dbReference>
<dbReference type="GO" id="GO:0005886">
    <property type="term" value="C:plasma membrane"/>
    <property type="evidence" value="ECO:0007669"/>
    <property type="project" value="UniProtKB-SubCell"/>
</dbReference>
<feature type="domain" description="Glycosyltransferase 2-like" evidence="11">
    <location>
        <begin position="8"/>
        <end position="169"/>
    </location>
</feature>
<evidence type="ECO:0000256" key="5">
    <source>
        <dbReference type="ARBA" id="ARBA00022692"/>
    </source>
</evidence>
<gene>
    <name evidence="12" type="ORF">C8E83_0024</name>
</gene>
<dbReference type="Gene3D" id="3.90.550.10">
    <property type="entry name" value="Spore Coat Polysaccharide Biosynthesis Protein SpsA, Chain A"/>
    <property type="match status" value="1"/>
</dbReference>
<evidence type="ECO:0000256" key="8">
    <source>
        <dbReference type="ARBA" id="ARBA00038152"/>
    </source>
</evidence>
<feature type="compositionally biased region" description="Low complexity" evidence="9">
    <location>
        <begin position="322"/>
        <end position="333"/>
    </location>
</feature>
<evidence type="ECO:0000256" key="9">
    <source>
        <dbReference type="SAM" id="MobiDB-lite"/>
    </source>
</evidence>
<protein>
    <submittedName>
        <fullName evidence="12">Dolichol-phosphate mannosyltransferase</fullName>
    </submittedName>
</protein>
<evidence type="ECO:0000256" key="10">
    <source>
        <dbReference type="SAM" id="Phobius"/>
    </source>
</evidence>